<dbReference type="SMART" id="SM00904">
    <property type="entry name" value="Flavokinase"/>
    <property type="match status" value="1"/>
</dbReference>
<comment type="similarity">
    <text evidence="15">Belongs to the ribF family.</text>
</comment>
<proteinExistence type="inferred from homology"/>
<dbReference type="InterPro" id="IPR002606">
    <property type="entry name" value="Riboflavin_kinase_bac"/>
</dbReference>
<dbReference type="InterPro" id="IPR004821">
    <property type="entry name" value="Cyt_trans-like"/>
</dbReference>
<keyword evidence="11 15" id="KW-0067">ATP-binding</keyword>
<dbReference type="GO" id="GO:0003919">
    <property type="term" value="F:FMN adenylyltransferase activity"/>
    <property type="evidence" value="ECO:0007669"/>
    <property type="project" value="UniProtKB-UniRule"/>
</dbReference>
<dbReference type="RefSeq" id="WP_207681326.1">
    <property type="nucleotide sequence ID" value="NZ_CP061800.1"/>
</dbReference>
<name>A0A975BG74_9BACT</name>
<dbReference type="NCBIfam" id="NF004162">
    <property type="entry name" value="PRK05627.1-5"/>
    <property type="match status" value="1"/>
</dbReference>
<dbReference type="NCBIfam" id="TIGR00083">
    <property type="entry name" value="ribF"/>
    <property type="match status" value="1"/>
</dbReference>
<feature type="domain" description="Riboflavin kinase" evidence="16">
    <location>
        <begin position="186"/>
        <end position="310"/>
    </location>
</feature>
<protein>
    <recommendedName>
        <fullName evidence="15">Riboflavin biosynthesis protein</fullName>
    </recommendedName>
    <domain>
        <recommendedName>
            <fullName evidence="15">Riboflavin kinase</fullName>
            <ecNumber evidence="15">2.7.1.26</ecNumber>
        </recommendedName>
        <alternativeName>
            <fullName evidence="15">Flavokinase</fullName>
        </alternativeName>
    </domain>
    <domain>
        <recommendedName>
            <fullName evidence="15">FMN adenylyltransferase</fullName>
            <ecNumber evidence="15">2.7.7.2</ecNumber>
        </recommendedName>
        <alternativeName>
            <fullName evidence="15">FAD pyrophosphorylase</fullName>
        </alternativeName>
        <alternativeName>
            <fullName evidence="15">FAD synthase</fullName>
        </alternativeName>
    </domain>
</protein>
<keyword evidence="18" id="KW-1185">Reference proteome</keyword>
<evidence type="ECO:0000256" key="5">
    <source>
        <dbReference type="ARBA" id="ARBA00022643"/>
    </source>
</evidence>
<dbReference type="Proteomes" id="UP000663722">
    <property type="component" value="Chromosome"/>
</dbReference>
<comment type="function">
    <text evidence="1">Catalyzes the phosphorylation of riboflavin to FMN followed by the adenylation of FMN to FAD.</text>
</comment>
<dbReference type="InterPro" id="IPR023465">
    <property type="entry name" value="Riboflavin_kinase_dom_sf"/>
</dbReference>
<dbReference type="AlphaFoldDB" id="A0A975BG74"/>
<evidence type="ECO:0000256" key="4">
    <source>
        <dbReference type="ARBA" id="ARBA00022630"/>
    </source>
</evidence>
<dbReference type="NCBIfam" id="NF004160">
    <property type="entry name" value="PRK05627.1-3"/>
    <property type="match status" value="1"/>
</dbReference>
<evidence type="ECO:0000256" key="9">
    <source>
        <dbReference type="ARBA" id="ARBA00022777"/>
    </source>
</evidence>
<dbReference type="Pfam" id="PF01687">
    <property type="entry name" value="Flavokinase"/>
    <property type="match status" value="1"/>
</dbReference>
<dbReference type="GO" id="GO:0009231">
    <property type="term" value="P:riboflavin biosynthetic process"/>
    <property type="evidence" value="ECO:0007669"/>
    <property type="project" value="InterPro"/>
</dbReference>
<dbReference type="CDD" id="cd02064">
    <property type="entry name" value="FAD_synthetase_N"/>
    <property type="match status" value="1"/>
</dbReference>
<evidence type="ECO:0000256" key="3">
    <source>
        <dbReference type="ARBA" id="ARBA00005201"/>
    </source>
</evidence>
<dbReference type="InterPro" id="IPR015865">
    <property type="entry name" value="Riboflavin_kinase_bac/euk"/>
</dbReference>
<dbReference type="Gene3D" id="3.40.50.620">
    <property type="entry name" value="HUPs"/>
    <property type="match status" value="1"/>
</dbReference>
<keyword evidence="10 15" id="KW-0274">FAD</keyword>
<evidence type="ECO:0000256" key="2">
    <source>
        <dbReference type="ARBA" id="ARBA00004726"/>
    </source>
</evidence>
<dbReference type="SUPFAM" id="SSF82114">
    <property type="entry name" value="Riboflavin kinase-like"/>
    <property type="match status" value="1"/>
</dbReference>
<dbReference type="Gene3D" id="2.40.30.30">
    <property type="entry name" value="Riboflavin kinase-like"/>
    <property type="match status" value="1"/>
</dbReference>
<dbReference type="EMBL" id="CP061800">
    <property type="protein sequence ID" value="QTA85159.1"/>
    <property type="molecule type" value="Genomic_DNA"/>
</dbReference>
<dbReference type="GO" id="GO:0006747">
    <property type="term" value="P:FAD biosynthetic process"/>
    <property type="evidence" value="ECO:0007669"/>
    <property type="project" value="UniProtKB-UniRule"/>
</dbReference>
<reference evidence="17" key="1">
    <citation type="journal article" date="2021" name="Microb. Physiol.">
        <title>Proteogenomic Insights into the Physiology of Marine, Sulfate-Reducing, Filamentous Desulfonema limicola and Desulfonema magnum.</title>
        <authorList>
            <person name="Schnaars V."/>
            <person name="Wohlbrand L."/>
            <person name="Scheve S."/>
            <person name="Hinrichs C."/>
            <person name="Reinhardt R."/>
            <person name="Rabus R."/>
        </authorList>
    </citation>
    <scope>NUCLEOTIDE SEQUENCE</scope>
    <source>
        <strain evidence="17">4be13</strain>
    </source>
</reference>
<evidence type="ECO:0000313" key="18">
    <source>
        <dbReference type="Proteomes" id="UP000663722"/>
    </source>
</evidence>
<dbReference type="EC" id="2.7.1.26" evidence="15"/>
<evidence type="ECO:0000313" key="17">
    <source>
        <dbReference type="EMBL" id="QTA85159.1"/>
    </source>
</evidence>
<sequence length="311" mass="35016">MELIEGIEKIGQPYKDAVITIGNFDGVHIGHQALFHEVIERADALGGTSVAMTFEPHPIRVLKQNGYPPMITLYEQKVELITRSGIDVLICVPFTPEFAAVTAREFVEDILIKRIGVRAIVVGRDYSFGKNREGSIELLRTYSKELGFDLIVADWIQKPGNGADRISSTRIREFVTDGDVEQAQKLLGRYYQIRGVVETGRNRGGKLLGFPTANINLHDELAPKTGVYAVTVEFQGKKYKGVANIGYSPTFDDHIYTVEVHILDFNDNIYGQKIRVNFTERLRDEKKFSGISELSEQIKRDIIKAREILSL</sequence>
<evidence type="ECO:0000256" key="11">
    <source>
        <dbReference type="ARBA" id="ARBA00022840"/>
    </source>
</evidence>
<dbReference type="GO" id="GO:0008531">
    <property type="term" value="F:riboflavin kinase activity"/>
    <property type="evidence" value="ECO:0007669"/>
    <property type="project" value="UniProtKB-UniRule"/>
</dbReference>
<comment type="pathway">
    <text evidence="3 15">Cofactor biosynthesis; FMN biosynthesis; FMN from riboflavin (ATP route): step 1/1.</text>
</comment>
<dbReference type="InterPro" id="IPR015864">
    <property type="entry name" value="FAD_synthase"/>
</dbReference>
<evidence type="ECO:0000256" key="10">
    <source>
        <dbReference type="ARBA" id="ARBA00022827"/>
    </source>
</evidence>
<dbReference type="SUPFAM" id="SSF52374">
    <property type="entry name" value="Nucleotidylyl transferase"/>
    <property type="match status" value="1"/>
</dbReference>
<keyword evidence="12" id="KW-0511">Multifunctional enzyme</keyword>
<dbReference type="FunFam" id="3.40.50.620:FF:000021">
    <property type="entry name" value="Riboflavin biosynthesis protein"/>
    <property type="match status" value="1"/>
</dbReference>
<dbReference type="NCBIfam" id="TIGR00125">
    <property type="entry name" value="cyt_tran_rel"/>
    <property type="match status" value="1"/>
</dbReference>
<organism evidence="17 18">
    <name type="scientific">Desulfonema magnum</name>
    <dbReference type="NCBI Taxonomy" id="45655"/>
    <lineage>
        <taxon>Bacteria</taxon>
        <taxon>Pseudomonadati</taxon>
        <taxon>Thermodesulfobacteriota</taxon>
        <taxon>Desulfobacteria</taxon>
        <taxon>Desulfobacterales</taxon>
        <taxon>Desulfococcaceae</taxon>
        <taxon>Desulfonema</taxon>
    </lineage>
</organism>
<dbReference type="GO" id="GO:0005524">
    <property type="term" value="F:ATP binding"/>
    <property type="evidence" value="ECO:0007669"/>
    <property type="project" value="UniProtKB-UniRule"/>
</dbReference>
<dbReference type="GO" id="GO:0009398">
    <property type="term" value="P:FMN biosynthetic process"/>
    <property type="evidence" value="ECO:0007669"/>
    <property type="project" value="UniProtKB-UniRule"/>
</dbReference>
<keyword evidence="7 15" id="KW-0548">Nucleotidyltransferase</keyword>
<dbReference type="PANTHER" id="PTHR22749:SF6">
    <property type="entry name" value="RIBOFLAVIN KINASE"/>
    <property type="match status" value="1"/>
</dbReference>
<evidence type="ECO:0000256" key="15">
    <source>
        <dbReference type="PIRNR" id="PIRNR004491"/>
    </source>
</evidence>
<keyword evidence="8 15" id="KW-0547">Nucleotide-binding</keyword>
<comment type="pathway">
    <text evidence="2 15">Cofactor biosynthesis; FAD biosynthesis; FAD from FMN: step 1/1.</text>
</comment>
<evidence type="ECO:0000256" key="6">
    <source>
        <dbReference type="ARBA" id="ARBA00022679"/>
    </source>
</evidence>
<comment type="catalytic activity">
    <reaction evidence="13 15">
        <text>riboflavin + ATP = FMN + ADP + H(+)</text>
        <dbReference type="Rhea" id="RHEA:14357"/>
        <dbReference type="ChEBI" id="CHEBI:15378"/>
        <dbReference type="ChEBI" id="CHEBI:30616"/>
        <dbReference type="ChEBI" id="CHEBI:57986"/>
        <dbReference type="ChEBI" id="CHEBI:58210"/>
        <dbReference type="ChEBI" id="CHEBI:456216"/>
        <dbReference type="EC" id="2.7.1.26"/>
    </reaction>
</comment>
<dbReference type="PIRSF" id="PIRSF004491">
    <property type="entry name" value="FAD_Synth"/>
    <property type="match status" value="1"/>
</dbReference>
<evidence type="ECO:0000256" key="12">
    <source>
        <dbReference type="ARBA" id="ARBA00023268"/>
    </source>
</evidence>
<evidence type="ECO:0000256" key="14">
    <source>
        <dbReference type="ARBA" id="ARBA00049494"/>
    </source>
</evidence>
<keyword evidence="9 15" id="KW-0418">Kinase</keyword>
<dbReference type="KEGG" id="dmm:dnm_011640"/>
<evidence type="ECO:0000256" key="8">
    <source>
        <dbReference type="ARBA" id="ARBA00022741"/>
    </source>
</evidence>
<dbReference type="InterPro" id="IPR023468">
    <property type="entry name" value="Riboflavin_kinase"/>
</dbReference>
<comment type="catalytic activity">
    <reaction evidence="14 15">
        <text>FMN + ATP + H(+) = FAD + diphosphate</text>
        <dbReference type="Rhea" id="RHEA:17237"/>
        <dbReference type="ChEBI" id="CHEBI:15378"/>
        <dbReference type="ChEBI" id="CHEBI:30616"/>
        <dbReference type="ChEBI" id="CHEBI:33019"/>
        <dbReference type="ChEBI" id="CHEBI:57692"/>
        <dbReference type="ChEBI" id="CHEBI:58210"/>
        <dbReference type="EC" id="2.7.7.2"/>
    </reaction>
</comment>
<evidence type="ECO:0000256" key="13">
    <source>
        <dbReference type="ARBA" id="ARBA00047880"/>
    </source>
</evidence>
<dbReference type="Pfam" id="PF06574">
    <property type="entry name" value="FAD_syn"/>
    <property type="match status" value="1"/>
</dbReference>
<evidence type="ECO:0000256" key="1">
    <source>
        <dbReference type="ARBA" id="ARBA00002121"/>
    </source>
</evidence>
<dbReference type="PANTHER" id="PTHR22749">
    <property type="entry name" value="RIBOFLAVIN KINASE/FMN ADENYLYLTRANSFERASE"/>
    <property type="match status" value="1"/>
</dbReference>
<evidence type="ECO:0000259" key="16">
    <source>
        <dbReference type="SMART" id="SM00904"/>
    </source>
</evidence>
<dbReference type="EC" id="2.7.7.2" evidence="15"/>
<keyword evidence="4 15" id="KW-0285">Flavoprotein</keyword>
<dbReference type="InterPro" id="IPR014729">
    <property type="entry name" value="Rossmann-like_a/b/a_fold"/>
</dbReference>
<accession>A0A975BG74</accession>
<evidence type="ECO:0000256" key="7">
    <source>
        <dbReference type="ARBA" id="ARBA00022695"/>
    </source>
</evidence>
<dbReference type="FunFam" id="2.40.30.30:FF:000003">
    <property type="entry name" value="Riboflavin biosynthesis protein"/>
    <property type="match status" value="1"/>
</dbReference>
<keyword evidence="6 15" id="KW-0808">Transferase</keyword>
<gene>
    <name evidence="17" type="primary">ribF</name>
    <name evidence="17" type="ORF">dnm_011640</name>
</gene>
<keyword evidence="5 15" id="KW-0288">FMN</keyword>